<dbReference type="RefSeq" id="XP_036626957.1">
    <property type="nucleotide sequence ID" value="XM_036781102.1"/>
</dbReference>
<gene>
    <name evidence="3" type="ORF">PC9H_011619</name>
</gene>
<dbReference type="GeneID" id="59381437"/>
<dbReference type="EMBL" id="JACETU010000009">
    <property type="protein sequence ID" value="KAF7421099.1"/>
    <property type="molecule type" value="Genomic_DNA"/>
</dbReference>
<sequence length="139" mass="14691">MSFNTSRQPQPSDSLEFSHISPWEQHPCPPYAASGRGAGGSINSAFSSRAEVNTPPPVYFSPHNSGAVLLPSYSPQAPGQDLEHGQIRRGNLSEVGPAAGWPVTRMKILKGLGALGLVVGLLTTAVVVAKFVHEPDPPR</sequence>
<keyword evidence="4" id="KW-1185">Reference proteome</keyword>
<accession>A0A8H6ZJ67</accession>
<proteinExistence type="predicted"/>
<feature type="region of interest" description="Disordered" evidence="1">
    <location>
        <begin position="1"/>
        <end position="58"/>
    </location>
</feature>
<evidence type="ECO:0000256" key="1">
    <source>
        <dbReference type="SAM" id="MobiDB-lite"/>
    </source>
</evidence>
<protein>
    <submittedName>
        <fullName evidence="3">Uncharacterized protein</fullName>
    </submittedName>
</protein>
<keyword evidence="2" id="KW-1133">Transmembrane helix</keyword>
<feature type="transmembrane region" description="Helical" evidence="2">
    <location>
        <begin position="112"/>
        <end position="132"/>
    </location>
</feature>
<organism evidence="3 4">
    <name type="scientific">Pleurotus ostreatus</name>
    <name type="common">Oyster mushroom</name>
    <name type="synonym">White-rot fungus</name>
    <dbReference type="NCBI Taxonomy" id="5322"/>
    <lineage>
        <taxon>Eukaryota</taxon>
        <taxon>Fungi</taxon>
        <taxon>Dikarya</taxon>
        <taxon>Basidiomycota</taxon>
        <taxon>Agaricomycotina</taxon>
        <taxon>Agaricomycetes</taxon>
        <taxon>Agaricomycetidae</taxon>
        <taxon>Agaricales</taxon>
        <taxon>Pleurotineae</taxon>
        <taxon>Pleurotaceae</taxon>
        <taxon>Pleurotus</taxon>
    </lineage>
</organism>
<dbReference type="AlphaFoldDB" id="A0A8H6ZJ67"/>
<name>A0A8H6ZJ67_PLEOS</name>
<evidence type="ECO:0000256" key="2">
    <source>
        <dbReference type="SAM" id="Phobius"/>
    </source>
</evidence>
<evidence type="ECO:0000313" key="4">
    <source>
        <dbReference type="Proteomes" id="UP000623687"/>
    </source>
</evidence>
<reference evidence="3" key="1">
    <citation type="submission" date="2019-07" db="EMBL/GenBank/DDBJ databases">
        <authorList>
            <person name="Palmer J.M."/>
        </authorList>
    </citation>
    <scope>NUCLEOTIDE SEQUENCE</scope>
    <source>
        <strain evidence="3">PC9</strain>
    </source>
</reference>
<dbReference type="VEuPathDB" id="FungiDB:PC9H_011619"/>
<feature type="compositionally biased region" description="Polar residues" evidence="1">
    <location>
        <begin position="41"/>
        <end position="51"/>
    </location>
</feature>
<feature type="compositionally biased region" description="Polar residues" evidence="1">
    <location>
        <begin position="1"/>
        <end position="15"/>
    </location>
</feature>
<keyword evidence="2" id="KW-0472">Membrane</keyword>
<dbReference type="Proteomes" id="UP000623687">
    <property type="component" value="Unassembled WGS sequence"/>
</dbReference>
<keyword evidence="2" id="KW-0812">Transmembrane</keyword>
<dbReference type="OrthoDB" id="10522607at2759"/>
<evidence type="ECO:0000313" key="3">
    <source>
        <dbReference type="EMBL" id="KAF7421099.1"/>
    </source>
</evidence>
<comment type="caution">
    <text evidence="3">The sequence shown here is derived from an EMBL/GenBank/DDBJ whole genome shotgun (WGS) entry which is preliminary data.</text>
</comment>